<evidence type="ECO:0000256" key="1">
    <source>
        <dbReference type="ARBA" id="ARBA00023157"/>
    </source>
</evidence>
<accession>A0A3A3GMW3</accession>
<dbReference type="InterPro" id="IPR013766">
    <property type="entry name" value="Thioredoxin_domain"/>
</dbReference>
<keyword evidence="2" id="KW-0472">Membrane</keyword>
<dbReference type="Proteomes" id="UP000266177">
    <property type="component" value="Unassembled WGS sequence"/>
</dbReference>
<dbReference type="SUPFAM" id="SSF52833">
    <property type="entry name" value="Thioredoxin-like"/>
    <property type="match status" value="1"/>
</dbReference>
<reference evidence="4 5" key="1">
    <citation type="submission" date="2018-09" db="EMBL/GenBank/DDBJ databases">
        <title>Paenibacillus SK2017-BO5.</title>
        <authorList>
            <person name="Piskunova J.V."/>
            <person name="Dubiley S.A."/>
            <person name="Severinov K.V."/>
        </authorList>
    </citation>
    <scope>NUCLEOTIDE SEQUENCE [LARGE SCALE GENOMIC DNA]</scope>
    <source>
        <strain evidence="4 5">BO5</strain>
    </source>
</reference>
<organism evidence="4 5">
    <name type="scientific">Paenibacillus thiaminolyticus</name>
    <name type="common">Bacillus thiaminolyticus</name>
    <dbReference type="NCBI Taxonomy" id="49283"/>
    <lineage>
        <taxon>Bacteria</taxon>
        <taxon>Bacillati</taxon>
        <taxon>Bacillota</taxon>
        <taxon>Bacilli</taxon>
        <taxon>Bacillales</taxon>
        <taxon>Paenibacillaceae</taxon>
        <taxon>Paenibacillus</taxon>
    </lineage>
</organism>
<gene>
    <name evidence="4" type="ORF">DQX05_10590</name>
</gene>
<evidence type="ECO:0000313" key="4">
    <source>
        <dbReference type="EMBL" id="RJG24299.1"/>
    </source>
</evidence>
<keyword evidence="1" id="KW-1015">Disulfide bond</keyword>
<dbReference type="PROSITE" id="PS51352">
    <property type="entry name" value="THIOREDOXIN_2"/>
    <property type="match status" value="1"/>
</dbReference>
<dbReference type="AlphaFoldDB" id="A0A3A3GMW3"/>
<dbReference type="EMBL" id="QYZD01000007">
    <property type="protein sequence ID" value="RJG24299.1"/>
    <property type="molecule type" value="Genomic_DNA"/>
</dbReference>
<dbReference type="RefSeq" id="WP_119793347.1">
    <property type="nucleotide sequence ID" value="NZ_QYZD01000007.1"/>
</dbReference>
<comment type="caution">
    <text evidence="4">The sequence shown here is derived from an EMBL/GenBank/DDBJ whole genome shotgun (WGS) entry which is preliminary data.</text>
</comment>
<proteinExistence type="predicted"/>
<dbReference type="OrthoDB" id="462848at2"/>
<dbReference type="InterPro" id="IPR000866">
    <property type="entry name" value="AhpC/TSA"/>
</dbReference>
<dbReference type="GO" id="GO:0016209">
    <property type="term" value="F:antioxidant activity"/>
    <property type="evidence" value="ECO:0007669"/>
    <property type="project" value="InterPro"/>
</dbReference>
<evidence type="ECO:0000259" key="3">
    <source>
        <dbReference type="PROSITE" id="PS51352"/>
    </source>
</evidence>
<keyword evidence="2" id="KW-0812">Transmembrane</keyword>
<keyword evidence="2" id="KW-1133">Transmembrane helix</keyword>
<name>A0A3A3GMW3_PANTH</name>
<dbReference type="Gene3D" id="3.40.30.10">
    <property type="entry name" value="Glutaredoxin"/>
    <property type="match status" value="1"/>
</dbReference>
<evidence type="ECO:0000256" key="2">
    <source>
        <dbReference type="SAM" id="Phobius"/>
    </source>
</evidence>
<evidence type="ECO:0000313" key="5">
    <source>
        <dbReference type="Proteomes" id="UP000266177"/>
    </source>
</evidence>
<dbReference type="GO" id="GO:0016491">
    <property type="term" value="F:oxidoreductase activity"/>
    <property type="evidence" value="ECO:0007669"/>
    <property type="project" value="InterPro"/>
</dbReference>
<sequence>MTDFIIILTLVLVLIQLLLIFMLARLLGQFLAKIKSVGGISLTELQIGEQVPLFREWGSQGRKVILRELLSHRKVLLLFISTTCQTCKSILPDLKRVVENWDIHIVVINTDKQSNDEEIQAMLPSGIEYIRSVDIMDAYGVSKVPYAFLVNQNGILESHHSLMSPNMLWNMLENEATRSHGRVPSPLSVMNE</sequence>
<feature type="transmembrane region" description="Helical" evidence="2">
    <location>
        <begin position="6"/>
        <end position="27"/>
    </location>
</feature>
<dbReference type="Pfam" id="PF00578">
    <property type="entry name" value="AhpC-TSA"/>
    <property type="match status" value="1"/>
</dbReference>
<feature type="domain" description="Thioredoxin" evidence="3">
    <location>
        <begin position="45"/>
        <end position="177"/>
    </location>
</feature>
<protein>
    <submittedName>
        <fullName evidence="4">Antioxidant, AhpC/TSA family protein</fullName>
    </submittedName>
</protein>
<dbReference type="InterPro" id="IPR036249">
    <property type="entry name" value="Thioredoxin-like_sf"/>
</dbReference>